<keyword evidence="3 13" id="KW-0547">Nucleotide-binding</keyword>
<evidence type="ECO:0000313" key="16">
    <source>
        <dbReference type="EMBL" id="BBP45854.1"/>
    </source>
</evidence>
<dbReference type="Pfam" id="PF00270">
    <property type="entry name" value="DEAD"/>
    <property type="match status" value="1"/>
</dbReference>
<dbReference type="HAMAP" id="MF_00969">
    <property type="entry name" value="TRCF"/>
    <property type="match status" value="1"/>
</dbReference>
<keyword evidence="5 13" id="KW-0378">Hydrolase</keyword>
<dbReference type="InterPro" id="IPR005118">
    <property type="entry name" value="TRCF_C"/>
</dbReference>
<evidence type="ECO:0000256" key="7">
    <source>
        <dbReference type="ARBA" id="ARBA00022840"/>
    </source>
</evidence>
<dbReference type="PANTHER" id="PTHR47964">
    <property type="entry name" value="ATP-DEPENDENT DNA HELICASE HOMOLOG RECG, CHLOROPLASTIC"/>
    <property type="match status" value="1"/>
</dbReference>
<sequence length="1160" mass="131309">MAVLKIPYFPLGDFPLSGHRSRTTPCNLSSAALFISQLQQQHPFCVVLTGDSQQANQLQQQIAFFSAEQNTTLLSFPEWETLPYDPFSPHQDLISERLKTLYRLPHCTSGILVIPAALLAQKVIPKNYLAQFTFLFKTGDLIHPEQLIEQLTLSGYQRVSTVLEHGDYAVRGGIIDLFPMGSKKPFRLDLFDDEIESIRSFDPENQLTIETIEQIELLPAREFNVNPAGIDLFKQNFRRYFGMDAHQSQLYKQVSQGESVGGLEYYLPFFHSETATLFDYLPEKTLFIDFDNLEPALEKNRKDYQERYQIAQYNSDFPVIQPQDLLLADEVIMSVLKTRHRISIAPTNHQAKITHKFNAHTLPDLSIESASEYPLAKLNGFLDTMKQPIVFCAESTGRRETLLTVLSKHLSQKRFANPTLCHNWAELCAWQEQANSRDAAILVGPIENSLWLDNLCIITEADIFGQSVQQRRRRKSRHQDFTAAVANLVELEIGSPIVHIDHGVGRFLGLETMDIRGTVHEFLKIEYAKQAMLYVPVSSLHLISRYTGATPESAPLHQLGTDKWEKAKQKAAQKAHDVAAELLDIYAQRAARKGSAFATDEEAYARFAASFPFEETPDQYIAIESVLADMRSDKPMDRLVCGDVGFGKTEVAMRAAFIAAHSGKQVAMLVPTTLLAQQHFENFRNRFADWPLRVEVLSRFQSAAQHKVILNDLAAGKIDIIIGTHKLIQKDVSYQQLGLIIIDEEHRFGVRQKEQLKKVRAEVDVLTMTATPIPRTLNMAMNDLRDLSIIATAPAKRLAIQTFVQQWNEETVREACLREIRRGGQVYLLYNHVDRIERMVEQMQALIPEAKVTFAHGQMNERQLESVMEDFYHRRFNILVCTTIIETGIDIPTANTILIHRADKFGLAQLHQLRGRVGRSHHKAYAYLFTGDKAAMTRDAEKRLSAIAKHNTLGAGFMLASHDLEIRGAGELLGDGQSGQIQEIGFGLYSEILERAVKALKSGKQPELNTQLHHGCEVDLGEPALIPEDYLPDVHSRLVLYKRIATAQNKEALRDLEIEMIDRFGLLPQAVKNLFMAAEVKLTVETIDVLKVDASEAMIRVVFGAQPNIDMAKTILLLQQNPKRYQMKGQNEIKIFDTMPLLEQRQTAIELLVKMIRPTA</sequence>
<dbReference type="InterPro" id="IPR027417">
    <property type="entry name" value="P-loop_NTPase"/>
</dbReference>
<evidence type="ECO:0000256" key="3">
    <source>
        <dbReference type="ARBA" id="ARBA00022741"/>
    </source>
</evidence>
<dbReference type="SUPFAM" id="SSF141259">
    <property type="entry name" value="CarD-like"/>
    <property type="match status" value="1"/>
</dbReference>
<dbReference type="AlphaFoldDB" id="A0A6F8PV14"/>
<dbReference type="Pfam" id="PF02559">
    <property type="entry name" value="CarD_TRCF_RID"/>
    <property type="match status" value="1"/>
</dbReference>
<dbReference type="Gene3D" id="2.40.10.170">
    <property type="match status" value="1"/>
</dbReference>
<dbReference type="InterPro" id="IPR037235">
    <property type="entry name" value="TRCF-like_C_D7"/>
</dbReference>
<dbReference type="EC" id="3.6.4.-" evidence="13"/>
<protein>
    <recommendedName>
        <fullName evidence="12 13">Transcription-repair-coupling factor</fullName>
        <shortName evidence="13">TRCF</shortName>
        <ecNumber evidence="13">3.6.4.-</ecNumber>
    </recommendedName>
</protein>
<dbReference type="Pfam" id="PF00271">
    <property type="entry name" value="Helicase_C"/>
    <property type="match status" value="1"/>
</dbReference>
<dbReference type="GO" id="GO:0003678">
    <property type="term" value="F:DNA helicase activity"/>
    <property type="evidence" value="ECO:0007669"/>
    <property type="project" value="TreeGrafter"/>
</dbReference>
<comment type="function">
    <text evidence="13">Couples transcription and DNA repair by recognizing RNA polymerase (RNAP) stalled at DNA lesions. Mediates ATP-dependent release of RNAP and its truncated transcript from the DNA, and recruitment of nucleotide excision repair machinery to the damaged site.</text>
</comment>
<comment type="similarity">
    <text evidence="11 13">In the C-terminal section; belongs to the helicase family. RecG subfamily.</text>
</comment>
<dbReference type="PROSITE" id="PS51192">
    <property type="entry name" value="HELICASE_ATP_BIND_1"/>
    <property type="match status" value="1"/>
</dbReference>
<keyword evidence="6" id="KW-0347">Helicase</keyword>
<evidence type="ECO:0000256" key="4">
    <source>
        <dbReference type="ARBA" id="ARBA00022763"/>
    </source>
</evidence>
<dbReference type="Gene3D" id="3.40.50.11180">
    <property type="match status" value="1"/>
</dbReference>
<evidence type="ECO:0000256" key="9">
    <source>
        <dbReference type="ARBA" id="ARBA00023204"/>
    </source>
</evidence>
<evidence type="ECO:0000256" key="12">
    <source>
        <dbReference type="ARBA" id="ARBA00070128"/>
    </source>
</evidence>
<dbReference type="Pfam" id="PF03461">
    <property type="entry name" value="TRCF"/>
    <property type="match status" value="1"/>
</dbReference>
<gene>
    <name evidence="13 16" type="primary">mfd</name>
    <name evidence="16" type="ORF">THMIRHAS_12270</name>
</gene>
<evidence type="ECO:0000256" key="5">
    <source>
        <dbReference type="ARBA" id="ARBA00022801"/>
    </source>
</evidence>
<evidence type="ECO:0000256" key="11">
    <source>
        <dbReference type="ARBA" id="ARBA00061399"/>
    </source>
</evidence>
<dbReference type="InterPro" id="IPR041471">
    <property type="entry name" value="UvrB_inter"/>
</dbReference>
<dbReference type="RefSeq" id="WP_173271930.1">
    <property type="nucleotide sequence ID" value="NZ_AP021889.1"/>
</dbReference>
<evidence type="ECO:0000256" key="13">
    <source>
        <dbReference type="HAMAP-Rule" id="MF_00969"/>
    </source>
</evidence>
<evidence type="ECO:0000313" key="17">
    <source>
        <dbReference type="Proteomes" id="UP000501726"/>
    </source>
</evidence>
<dbReference type="NCBIfam" id="NF007966">
    <property type="entry name" value="PRK10689.1"/>
    <property type="match status" value="1"/>
</dbReference>
<evidence type="ECO:0000259" key="15">
    <source>
        <dbReference type="PROSITE" id="PS51194"/>
    </source>
</evidence>
<dbReference type="KEGG" id="tse:THMIRHAS_12270"/>
<dbReference type="Gene3D" id="3.40.50.300">
    <property type="entry name" value="P-loop containing nucleotide triphosphate hydrolases"/>
    <property type="match status" value="2"/>
</dbReference>
<dbReference type="SMART" id="SM00487">
    <property type="entry name" value="DEXDc"/>
    <property type="match status" value="1"/>
</dbReference>
<dbReference type="SMART" id="SM00982">
    <property type="entry name" value="TRCF"/>
    <property type="match status" value="1"/>
</dbReference>
<dbReference type="PROSITE" id="PS51194">
    <property type="entry name" value="HELICASE_CTER"/>
    <property type="match status" value="1"/>
</dbReference>
<dbReference type="GO" id="GO:0016787">
    <property type="term" value="F:hydrolase activity"/>
    <property type="evidence" value="ECO:0007669"/>
    <property type="project" value="UniProtKB-KW"/>
</dbReference>
<dbReference type="Gene3D" id="3.30.2060.10">
    <property type="entry name" value="Penicillin-binding protein 1b domain"/>
    <property type="match status" value="1"/>
</dbReference>
<feature type="domain" description="Helicase ATP-binding" evidence="14">
    <location>
        <begin position="629"/>
        <end position="790"/>
    </location>
</feature>
<evidence type="ECO:0000256" key="8">
    <source>
        <dbReference type="ARBA" id="ARBA00023125"/>
    </source>
</evidence>
<name>A0A6F8PV14_9GAMM</name>
<dbReference type="InterPro" id="IPR004576">
    <property type="entry name" value="Mfd"/>
</dbReference>
<dbReference type="InterPro" id="IPR011545">
    <property type="entry name" value="DEAD/DEAH_box_helicase_dom"/>
</dbReference>
<dbReference type="CDD" id="cd17991">
    <property type="entry name" value="DEXHc_TRCF"/>
    <property type="match status" value="1"/>
</dbReference>
<dbReference type="InterPro" id="IPR047112">
    <property type="entry name" value="RecG/Mfd"/>
</dbReference>
<dbReference type="SUPFAM" id="SSF52540">
    <property type="entry name" value="P-loop containing nucleoside triphosphate hydrolases"/>
    <property type="match status" value="4"/>
</dbReference>
<organism evidence="16 17">
    <name type="scientific">Thiosulfatimonas sediminis</name>
    <dbReference type="NCBI Taxonomy" id="2675054"/>
    <lineage>
        <taxon>Bacteria</taxon>
        <taxon>Pseudomonadati</taxon>
        <taxon>Pseudomonadota</taxon>
        <taxon>Gammaproteobacteria</taxon>
        <taxon>Thiotrichales</taxon>
        <taxon>Piscirickettsiaceae</taxon>
        <taxon>Thiosulfatimonas</taxon>
    </lineage>
</organism>
<accession>A0A6F8PV14</accession>
<evidence type="ECO:0000256" key="2">
    <source>
        <dbReference type="ARBA" id="ARBA00022490"/>
    </source>
</evidence>
<keyword evidence="9 13" id="KW-0234">DNA repair</keyword>
<reference evidence="17" key="1">
    <citation type="submission" date="2019-11" db="EMBL/GenBank/DDBJ databases">
        <title>Isolation and characterization of two novel species in the genus Thiomicrorhabdus.</title>
        <authorList>
            <person name="Mochizuki J."/>
            <person name="Kojima H."/>
            <person name="Fukui M."/>
        </authorList>
    </citation>
    <scope>NUCLEOTIDE SEQUENCE [LARGE SCALE GENOMIC DNA]</scope>
    <source>
        <strain evidence="17">aks77</strain>
    </source>
</reference>
<dbReference type="InterPro" id="IPR036101">
    <property type="entry name" value="CarD-like/TRCF_RID_sf"/>
</dbReference>
<dbReference type="FunFam" id="3.40.50.300:FF:000300">
    <property type="entry name" value="Transcription-repair-coupling factor"/>
    <property type="match status" value="1"/>
</dbReference>
<dbReference type="Proteomes" id="UP000501726">
    <property type="component" value="Chromosome"/>
</dbReference>
<dbReference type="PANTHER" id="PTHR47964:SF1">
    <property type="entry name" value="ATP-DEPENDENT DNA HELICASE HOMOLOG RECG, CHLOROPLASTIC"/>
    <property type="match status" value="1"/>
</dbReference>
<dbReference type="Pfam" id="PF17757">
    <property type="entry name" value="UvrB_inter"/>
    <property type="match status" value="1"/>
</dbReference>
<evidence type="ECO:0000256" key="10">
    <source>
        <dbReference type="ARBA" id="ARBA00061104"/>
    </source>
</evidence>
<dbReference type="GO" id="GO:0006355">
    <property type="term" value="P:regulation of DNA-templated transcription"/>
    <property type="evidence" value="ECO:0007669"/>
    <property type="project" value="UniProtKB-UniRule"/>
</dbReference>
<dbReference type="GO" id="GO:0005524">
    <property type="term" value="F:ATP binding"/>
    <property type="evidence" value="ECO:0007669"/>
    <property type="project" value="UniProtKB-UniRule"/>
</dbReference>
<keyword evidence="4 13" id="KW-0227">DNA damage</keyword>
<dbReference type="InterPro" id="IPR048635">
    <property type="entry name" value="MFD_D3"/>
</dbReference>
<dbReference type="NCBIfam" id="TIGR00580">
    <property type="entry name" value="mfd"/>
    <property type="match status" value="1"/>
</dbReference>
<dbReference type="FunFam" id="3.40.50.300:FF:000546">
    <property type="entry name" value="Transcription-repair-coupling factor"/>
    <property type="match status" value="1"/>
</dbReference>
<feature type="domain" description="Helicase C-terminal" evidence="15">
    <location>
        <begin position="803"/>
        <end position="965"/>
    </location>
</feature>
<dbReference type="InterPro" id="IPR003711">
    <property type="entry name" value="CarD-like/TRCF_RID"/>
</dbReference>
<dbReference type="InterPro" id="IPR001650">
    <property type="entry name" value="Helicase_C-like"/>
</dbReference>
<comment type="subcellular location">
    <subcellularLocation>
        <location evidence="1 13">Cytoplasm</location>
    </subcellularLocation>
</comment>
<evidence type="ECO:0000256" key="1">
    <source>
        <dbReference type="ARBA" id="ARBA00004496"/>
    </source>
</evidence>
<dbReference type="EMBL" id="AP021889">
    <property type="protein sequence ID" value="BBP45854.1"/>
    <property type="molecule type" value="Genomic_DNA"/>
</dbReference>
<comment type="similarity">
    <text evidence="10 13">In the N-terminal section; belongs to the UvrB family.</text>
</comment>
<dbReference type="SMART" id="SM01058">
    <property type="entry name" value="CarD_TRCF"/>
    <property type="match status" value="1"/>
</dbReference>
<keyword evidence="17" id="KW-1185">Reference proteome</keyword>
<dbReference type="GO" id="GO:0005737">
    <property type="term" value="C:cytoplasm"/>
    <property type="evidence" value="ECO:0007669"/>
    <property type="project" value="UniProtKB-SubCell"/>
</dbReference>
<dbReference type="SMART" id="SM00490">
    <property type="entry name" value="HELICc"/>
    <property type="match status" value="1"/>
</dbReference>
<keyword evidence="7 13" id="KW-0067">ATP-binding</keyword>
<evidence type="ECO:0000259" key="14">
    <source>
        <dbReference type="PROSITE" id="PS51192"/>
    </source>
</evidence>
<dbReference type="SUPFAM" id="SSF143517">
    <property type="entry name" value="TRCF domain-like"/>
    <property type="match status" value="1"/>
</dbReference>
<keyword evidence="8 13" id="KW-0238">DNA-binding</keyword>
<dbReference type="Pfam" id="PF21132">
    <property type="entry name" value="MFD_D3"/>
    <property type="match status" value="1"/>
</dbReference>
<dbReference type="Gene3D" id="3.40.50.11140">
    <property type="match status" value="1"/>
</dbReference>
<dbReference type="GO" id="GO:0000716">
    <property type="term" value="P:transcription-coupled nucleotide-excision repair, DNA damage recognition"/>
    <property type="evidence" value="ECO:0007669"/>
    <property type="project" value="UniProtKB-UniRule"/>
</dbReference>
<dbReference type="InterPro" id="IPR014001">
    <property type="entry name" value="Helicase_ATP-bd"/>
</dbReference>
<evidence type="ECO:0000256" key="6">
    <source>
        <dbReference type="ARBA" id="ARBA00022806"/>
    </source>
</evidence>
<keyword evidence="2 13" id="KW-0963">Cytoplasm</keyword>
<proteinExistence type="inferred from homology"/>
<dbReference type="Gene3D" id="3.90.1150.50">
    <property type="entry name" value="Transcription-repair-coupling factor, D7 domain"/>
    <property type="match status" value="1"/>
</dbReference>
<dbReference type="GO" id="GO:0003684">
    <property type="term" value="F:damaged DNA binding"/>
    <property type="evidence" value="ECO:0007669"/>
    <property type="project" value="InterPro"/>
</dbReference>